<keyword evidence="4 9" id="KW-0808">Transferase</keyword>
<evidence type="ECO:0000256" key="3">
    <source>
        <dbReference type="ARBA" id="ARBA00022676"/>
    </source>
</evidence>
<evidence type="ECO:0000313" key="11">
    <source>
        <dbReference type="EMBL" id="QDZ39320.1"/>
    </source>
</evidence>
<dbReference type="KEGG" id="enn:FRE64_04880"/>
<keyword evidence="3 9" id="KW-0328">Glycosyltransferase</keyword>
<dbReference type="SUPFAM" id="SSF53271">
    <property type="entry name" value="PRTase-like"/>
    <property type="match status" value="1"/>
</dbReference>
<dbReference type="InterPro" id="IPR004467">
    <property type="entry name" value="Or_phspho_trans_dom"/>
</dbReference>
<dbReference type="InterPro" id="IPR000836">
    <property type="entry name" value="PRTase_dom"/>
</dbReference>
<dbReference type="InterPro" id="IPR001754">
    <property type="entry name" value="OMPdeCOase_dom"/>
</dbReference>
<feature type="domain" description="Orotidine 5'-phosphate decarboxylase" evidence="10">
    <location>
        <begin position="28"/>
        <end position="257"/>
    </location>
</feature>
<feature type="binding site" evidence="9">
    <location>
        <position position="381"/>
    </location>
    <ligand>
        <name>5-phospho-alpha-D-ribose 1-diphosphate</name>
        <dbReference type="ChEBI" id="CHEBI:58017"/>
        <note>ligand shared between dimeric partners</note>
    </ligand>
</feature>
<comment type="catalytic activity">
    <reaction evidence="9">
        <text>orotidine 5'-phosphate + diphosphate = orotate + 5-phospho-alpha-D-ribose 1-diphosphate</text>
        <dbReference type="Rhea" id="RHEA:10380"/>
        <dbReference type="ChEBI" id="CHEBI:30839"/>
        <dbReference type="ChEBI" id="CHEBI:33019"/>
        <dbReference type="ChEBI" id="CHEBI:57538"/>
        <dbReference type="ChEBI" id="CHEBI:58017"/>
        <dbReference type="EC" id="2.4.2.10"/>
    </reaction>
</comment>
<keyword evidence="7 11" id="KW-0456">Lyase</keyword>
<dbReference type="Gene3D" id="3.40.50.2020">
    <property type="match status" value="1"/>
</dbReference>
<dbReference type="CDD" id="cd06223">
    <property type="entry name" value="PRTases_typeI"/>
    <property type="match status" value="1"/>
</dbReference>
<comment type="catalytic activity">
    <reaction evidence="8">
        <text>orotidine 5'-phosphate + H(+) = UMP + CO2</text>
        <dbReference type="Rhea" id="RHEA:11596"/>
        <dbReference type="ChEBI" id="CHEBI:15378"/>
        <dbReference type="ChEBI" id="CHEBI:16526"/>
        <dbReference type="ChEBI" id="CHEBI:57538"/>
        <dbReference type="ChEBI" id="CHEBI:57865"/>
        <dbReference type="EC" id="4.1.1.23"/>
    </reaction>
</comment>
<comment type="subunit">
    <text evidence="9">Homodimer.</text>
</comment>
<feature type="binding site" description="in other chain" evidence="9">
    <location>
        <begin position="403"/>
        <end position="411"/>
    </location>
    <ligand>
        <name>5-phospho-alpha-D-ribose 1-diphosphate</name>
        <dbReference type="ChEBI" id="CHEBI:58017"/>
        <note>ligand shared between dimeric partners</note>
    </ligand>
</feature>
<feature type="binding site" evidence="9">
    <location>
        <position position="383"/>
    </location>
    <ligand>
        <name>5-phospho-alpha-D-ribose 1-diphosphate</name>
        <dbReference type="ChEBI" id="CHEBI:58017"/>
        <note>ligand shared between dimeric partners</note>
    </ligand>
</feature>
<dbReference type="Pfam" id="PF00156">
    <property type="entry name" value="Pribosyltran"/>
    <property type="match status" value="1"/>
</dbReference>
<dbReference type="NCBIfam" id="TIGR00336">
    <property type="entry name" value="pyrE"/>
    <property type="match status" value="1"/>
</dbReference>
<dbReference type="NCBIfam" id="NF004034">
    <property type="entry name" value="PRK05500.1"/>
    <property type="match status" value="1"/>
</dbReference>
<dbReference type="NCBIfam" id="TIGR02127">
    <property type="entry name" value="pyrF_sub2"/>
    <property type="match status" value="1"/>
</dbReference>
<dbReference type="AlphaFoldDB" id="A0A5B8NM17"/>
<comment type="function">
    <text evidence="9">Catalyzes the transfer of a ribosyl phosphate group from 5-phosphoribose 1-diphosphate to orotate, leading to the formation of orotidine monophosphate (OMP).</text>
</comment>
<keyword evidence="6 9" id="KW-0665">Pyrimidine biosynthesis</keyword>
<comment type="caution">
    <text evidence="9">Lacks conserved residue(s) required for the propagation of feature annotation.</text>
</comment>
<proteinExistence type="inferred from homology"/>
<dbReference type="Pfam" id="PF00215">
    <property type="entry name" value="OMPdecase"/>
    <property type="match status" value="1"/>
</dbReference>
<dbReference type="OrthoDB" id="9802134at2"/>
<dbReference type="CDD" id="cd04725">
    <property type="entry name" value="OMP_decarboxylase_like"/>
    <property type="match status" value="1"/>
</dbReference>
<keyword evidence="12" id="KW-1185">Reference proteome</keyword>
<dbReference type="InterPro" id="IPR011995">
    <property type="entry name" value="OMPdecase_type-2"/>
</dbReference>
<dbReference type="UniPathway" id="UPA00070">
    <property type="reaction ID" value="UER00119"/>
</dbReference>
<dbReference type="EC" id="2.4.2.10" evidence="9"/>
<feature type="binding site" description="in other chain" evidence="9">
    <location>
        <position position="378"/>
    </location>
    <ligand>
        <name>5-phospho-alpha-D-ribose 1-diphosphate</name>
        <dbReference type="ChEBI" id="CHEBI:58017"/>
        <note>ligand shared between dimeric partners</note>
    </ligand>
</feature>
<dbReference type="GO" id="GO:0006207">
    <property type="term" value="P:'de novo' pyrimidine nucleobase biosynthetic process"/>
    <property type="evidence" value="ECO:0007669"/>
    <property type="project" value="InterPro"/>
</dbReference>
<evidence type="ECO:0000256" key="6">
    <source>
        <dbReference type="ARBA" id="ARBA00022975"/>
    </source>
</evidence>
<dbReference type="Gene3D" id="3.20.20.70">
    <property type="entry name" value="Aldolase class I"/>
    <property type="match status" value="1"/>
</dbReference>
<dbReference type="PANTHER" id="PTHR19278:SF9">
    <property type="entry name" value="URIDINE 5'-MONOPHOSPHATE SYNTHASE"/>
    <property type="match status" value="1"/>
</dbReference>
<comment type="pathway">
    <text evidence="1">Pyrimidine metabolism; UMP biosynthesis via de novo pathway; UMP from orotate: step 2/2.</text>
</comment>
<dbReference type="InterPro" id="IPR011060">
    <property type="entry name" value="RibuloseP-bd_barrel"/>
</dbReference>
<evidence type="ECO:0000256" key="9">
    <source>
        <dbReference type="HAMAP-Rule" id="MF_01208"/>
    </source>
</evidence>
<evidence type="ECO:0000256" key="8">
    <source>
        <dbReference type="ARBA" id="ARBA00049157"/>
    </source>
</evidence>
<comment type="similarity">
    <text evidence="9">Belongs to the purine/pyrimidine phosphoribosyltransferase family. PyrE subfamily.</text>
</comment>
<protein>
    <recommendedName>
        <fullName evidence="9">Orotate phosphoribosyltransferase</fullName>
        <shortName evidence="9">OPRT</shortName>
        <shortName evidence="9">OPRTase</shortName>
        <ecNumber evidence="9">2.4.2.10</ecNumber>
    </recommendedName>
</protein>
<dbReference type="InterPro" id="IPR013785">
    <property type="entry name" value="Aldolase_TIM"/>
</dbReference>
<dbReference type="InterPro" id="IPR023031">
    <property type="entry name" value="OPRT"/>
</dbReference>
<keyword evidence="5" id="KW-0210">Decarboxylase</keyword>
<dbReference type="SUPFAM" id="SSF51366">
    <property type="entry name" value="Ribulose-phoshate binding barrel"/>
    <property type="match status" value="1"/>
</dbReference>
<comment type="cofactor">
    <cofactor evidence="9">
        <name>Mg(2+)</name>
        <dbReference type="ChEBI" id="CHEBI:18420"/>
    </cofactor>
</comment>
<dbReference type="GO" id="GO:0000287">
    <property type="term" value="F:magnesium ion binding"/>
    <property type="evidence" value="ECO:0007669"/>
    <property type="project" value="UniProtKB-UniRule"/>
</dbReference>
<dbReference type="HAMAP" id="MF_01208">
    <property type="entry name" value="PyrE"/>
    <property type="match status" value="1"/>
</dbReference>
<dbReference type="GO" id="GO:0004590">
    <property type="term" value="F:orotidine-5'-phosphate decarboxylase activity"/>
    <property type="evidence" value="ECO:0007669"/>
    <property type="project" value="UniProtKB-UniRule"/>
</dbReference>
<feature type="binding site" evidence="9">
    <location>
        <position position="377"/>
    </location>
    <ligand>
        <name>5-phospho-alpha-D-ribose 1-diphosphate</name>
        <dbReference type="ChEBI" id="CHEBI:58017"/>
        <note>ligand shared between dimeric partners</note>
    </ligand>
</feature>
<evidence type="ECO:0000259" key="10">
    <source>
        <dbReference type="SMART" id="SM00934"/>
    </source>
</evidence>
<dbReference type="EMBL" id="CP042326">
    <property type="protein sequence ID" value="QDZ39320.1"/>
    <property type="molecule type" value="Genomic_DNA"/>
</dbReference>
<dbReference type="RefSeq" id="WP_146294924.1">
    <property type="nucleotide sequence ID" value="NZ_CP042326.1"/>
</dbReference>
<evidence type="ECO:0000256" key="2">
    <source>
        <dbReference type="ARBA" id="ARBA00004889"/>
    </source>
</evidence>
<accession>A0A5B8NM17</accession>
<evidence type="ECO:0000313" key="12">
    <source>
        <dbReference type="Proteomes" id="UP000318453"/>
    </source>
</evidence>
<comment type="pathway">
    <text evidence="2 9">Pyrimidine metabolism; UMP biosynthesis via de novo pathway; UMP from orotate: step 1/2.</text>
</comment>
<dbReference type="PANTHER" id="PTHR19278">
    <property type="entry name" value="OROTATE PHOSPHORIBOSYLTRANSFERASE"/>
    <property type="match status" value="1"/>
</dbReference>
<dbReference type="InterPro" id="IPR029057">
    <property type="entry name" value="PRTase-like"/>
</dbReference>
<sequence>MNFFKPLESELDSNCHRLESAIAQNNSLLIIGLDPSPEMCPQELSYREWLQGIIEQTQDKVCAYKPTLGFYQAMGSAGMELLEEILQIIPDSIPVILDAKHADLNTSSLFAETAFEKWNVDAITVNPFSGQDQVAPFLLHSDKMVFVTCCTSNPTASVIQNYPNSDSPLYLELVKEVRNWGPPEQIALEVGTYDANTLKQVRENAPERFILARSLWQSRETTSIIASGLNQTGNGLLIPVPQDFLTQENLAEAVTNLNQNINDIRQNVSESNHFCQIWTSDVCLLDEHPNQDLILQLYDLGCILFGDYLQASGQKLPYYIDLRKIISQPQVFQTVLNAYSAILEPLNFDRIAGIPYGALPTATGLSIRLHYPMIYPRKEVKAHGTRRVIEGYFEAGETVVMIDDILISGKSAIEAAEKIISQGLNVEDIVVFIDHEKGVKERMKQDGYRAHSVLTISEITETLYDAGRINQQQYELLKVEDN</sequence>
<evidence type="ECO:0000256" key="7">
    <source>
        <dbReference type="ARBA" id="ARBA00023239"/>
    </source>
</evidence>
<reference evidence="11" key="1">
    <citation type="submission" date="2019-08" db="EMBL/GenBank/DDBJ databases">
        <title>Carotenoids and Carotenoid Binding Proteins in the Halophilic Cyanobacterium Euhalothece sp. ZM00.</title>
        <authorList>
            <person name="Cho S.M."/>
            <person name="Song J.Y."/>
            <person name="Park Y.-I."/>
        </authorList>
    </citation>
    <scope>NUCLEOTIDE SEQUENCE [LARGE SCALE GENOMIC DNA]</scope>
    <source>
        <strain evidence="11">Z-M001</strain>
    </source>
</reference>
<evidence type="ECO:0000256" key="4">
    <source>
        <dbReference type="ARBA" id="ARBA00022679"/>
    </source>
</evidence>
<keyword evidence="9" id="KW-0460">Magnesium</keyword>
<dbReference type="Proteomes" id="UP000318453">
    <property type="component" value="Chromosome"/>
</dbReference>
<dbReference type="GO" id="GO:0044205">
    <property type="term" value="P:'de novo' UMP biosynthetic process"/>
    <property type="evidence" value="ECO:0007669"/>
    <property type="project" value="UniProtKB-UniRule"/>
</dbReference>
<evidence type="ECO:0000256" key="5">
    <source>
        <dbReference type="ARBA" id="ARBA00022793"/>
    </source>
</evidence>
<dbReference type="SMART" id="SM00934">
    <property type="entry name" value="OMPdecase"/>
    <property type="match status" value="1"/>
</dbReference>
<gene>
    <name evidence="9" type="primary">pyrE</name>
    <name evidence="11" type="ORF">FRE64_04880</name>
</gene>
<organism evidence="11 12">
    <name type="scientific">Euhalothece natronophila Z-M001</name>
    <dbReference type="NCBI Taxonomy" id="522448"/>
    <lineage>
        <taxon>Bacteria</taxon>
        <taxon>Bacillati</taxon>
        <taxon>Cyanobacteriota</taxon>
        <taxon>Cyanophyceae</taxon>
        <taxon>Oscillatoriophycideae</taxon>
        <taxon>Chroococcales</taxon>
        <taxon>Halothecacae</taxon>
        <taxon>Halothece cluster</taxon>
        <taxon>Euhalothece</taxon>
    </lineage>
</organism>
<dbReference type="GO" id="GO:0004588">
    <property type="term" value="F:orotate phosphoribosyltransferase activity"/>
    <property type="evidence" value="ECO:0007669"/>
    <property type="project" value="UniProtKB-UniRule"/>
</dbReference>
<evidence type="ECO:0000256" key="1">
    <source>
        <dbReference type="ARBA" id="ARBA00004861"/>
    </source>
</evidence>
<name>A0A5B8NM17_9CHRO</name>